<name>A0ACA9LH76_9GLOM</name>
<accession>A0ACA9LH76</accession>
<keyword evidence="2" id="KW-1185">Reference proteome</keyword>
<protein>
    <submittedName>
        <fullName evidence="1">16482_t:CDS:1</fullName>
    </submittedName>
</protein>
<comment type="caution">
    <text evidence="1">The sequence shown here is derived from an EMBL/GenBank/DDBJ whole genome shotgun (WGS) entry which is preliminary data.</text>
</comment>
<evidence type="ECO:0000313" key="1">
    <source>
        <dbReference type="EMBL" id="CAG8529290.1"/>
    </source>
</evidence>
<dbReference type="Proteomes" id="UP000789366">
    <property type="component" value="Unassembled WGS sequence"/>
</dbReference>
<proteinExistence type="predicted"/>
<feature type="non-terminal residue" evidence="1">
    <location>
        <position position="1"/>
    </location>
</feature>
<dbReference type="EMBL" id="CAJVPW010003772">
    <property type="protein sequence ID" value="CAG8529290.1"/>
    <property type="molecule type" value="Genomic_DNA"/>
</dbReference>
<gene>
    <name evidence="1" type="ORF">SPELUC_LOCUS4291</name>
</gene>
<organism evidence="1 2">
    <name type="scientific">Cetraspora pellucida</name>
    <dbReference type="NCBI Taxonomy" id="1433469"/>
    <lineage>
        <taxon>Eukaryota</taxon>
        <taxon>Fungi</taxon>
        <taxon>Fungi incertae sedis</taxon>
        <taxon>Mucoromycota</taxon>
        <taxon>Glomeromycotina</taxon>
        <taxon>Glomeromycetes</taxon>
        <taxon>Diversisporales</taxon>
        <taxon>Gigasporaceae</taxon>
        <taxon>Cetraspora</taxon>
    </lineage>
</organism>
<sequence>YYLCIPIIVIGYVEFARFGAFLTKLYFKKPAIGACICRILVTIILVIKRTEFFIAHSENYMKHKTGFHKNHFLGTIHIFLTGSLCAIWYREIIRLGLLPLSLEEEGILVDKSNSCNTPTRLSFIKLIISKLPSRHKFARCFFDFGCYFLVLLKFCTLPHPAAKIFGLPHNIHGLFLERTKLGGLLDAMLILFGLLSHKGSFVKALSCNLLRFCGQISFSIYLLHPISLTLVNEYMPSVGYKAANNESNGDEKADLILDALMLSFVTTIILSWIHFKCVERPSMNLANYIAKRWLSEAKINCLIPGIAYRTNTYEGFTKYKK</sequence>
<reference evidence="1" key="1">
    <citation type="submission" date="2021-06" db="EMBL/GenBank/DDBJ databases">
        <authorList>
            <person name="Kallberg Y."/>
            <person name="Tangrot J."/>
            <person name="Rosling A."/>
        </authorList>
    </citation>
    <scope>NUCLEOTIDE SEQUENCE</scope>
    <source>
        <strain evidence="1">28 12/20/2015</strain>
    </source>
</reference>
<evidence type="ECO:0000313" key="2">
    <source>
        <dbReference type="Proteomes" id="UP000789366"/>
    </source>
</evidence>